<evidence type="ECO:0000313" key="2">
    <source>
        <dbReference type="Proteomes" id="UP000178042"/>
    </source>
</evidence>
<proteinExistence type="predicted"/>
<evidence type="ECO:0008006" key="3">
    <source>
        <dbReference type="Google" id="ProtNLM"/>
    </source>
</evidence>
<name>A0A1F6DFX8_9BACT</name>
<dbReference type="EMBL" id="MFLD01000018">
    <property type="protein sequence ID" value="OGG60334.1"/>
    <property type="molecule type" value="Genomic_DNA"/>
</dbReference>
<dbReference type="Gene3D" id="3.30.2310.20">
    <property type="entry name" value="RelE-like"/>
    <property type="match status" value="1"/>
</dbReference>
<organism evidence="1 2">
    <name type="scientific">Candidatus Kaiserbacteria bacterium RIFCSPHIGHO2_02_FULL_49_16</name>
    <dbReference type="NCBI Taxonomy" id="1798490"/>
    <lineage>
        <taxon>Bacteria</taxon>
        <taxon>Candidatus Kaiseribacteriota</taxon>
    </lineage>
</organism>
<accession>A0A1F6DFX8</accession>
<dbReference type="Proteomes" id="UP000178042">
    <property type="component" value="Unassembled WGS sequence"/>
</dbReference>
<sequence>MHRIDKFLARLDAGRRKKVLDIAERIKKGDFSGLDMRKLQGSPGVYRVRVGRVRIKFTMDASGTRIFNIDNRGENTYRDI</sequence>
<dbReference type="SUPFAM" id="SSF143011">
    <property type="entry name" value="RelE-like"/>
    <property type="match status" value="1"/>
</dbReference>
<reference evidence="1 2" key="1">
    <citation type="journal article" date="2016" name="Nat. Commun.">
        <title>Thousands of microbial genomes shed light on interconnected biogeochemical processes in an aquifer system.</title>
        <authorList>
            <person name="Anantharaman K."/>
            <person name="Brown C.T."/>
            <person name="Hug L.A."/>
            <person name="Sharon I."/>
            <person name="Castelle C.J."/>
            <person name="Probst A.J."/>
            <person name="Thomas B.C."/>
            <person name="Singh A."/>
            <person name="Wilkins M.J."/>
            <person name="Karaoz U."/>
            <person name="Brodie E.L."/>
            <person name="Williams K.H."/>
            <person name="Hubbard S.S."/>
            <person name="Banfield J.F."/>
        </authorList>
    </citation>
    <scope>NUCLEOTIDE SEQUENCE [LARGE SCALE GENOMIC DNA]</scope>
</reference>
<gene>
    <name evidence="1" type="ORF">A3C86_05005</name>
</gene>
<protein>
    <recommendedName>
        <fullName evidence="3">Plasmid stabilization protein</fullName>
    </recommendedName>
</protein>
<evidence type="ECO:0000313" key="1">
    <source>
        <dbReference type="EMBL" id="OGG60334.1"/>
    </source>
</evidence>
<comment type="caution">
    <text evidence="1">The sequence shown here is derived from an EMBL/GenBank/DDBJ whole genome shotgun (WGS) entry which is preliminary data.</text>
</comment>
<dbReference type="AlphaFoldDB" id="A0A1F6DFX8"/>
<dbReference type="InterPro" id="IPR035093">
    <property type="entry name" value="RelE/ParE_toxin_dom_sf"/>
</dbReference>